<dbReference type="KEGG" id="vg:26373986"/>
<organism evidence="1 2">
    <name type="scientific">Diatraea saccharalis granulovirus</name>
    <dbReference type="NCBI Taxonomy" id="1675862"/>
    <lineage>
        <taxon>Viruses</taxon>
        <taxon>Viruses incertae sedis</taxon>
        <taxon>Naldaviricetes</taxon>
        <taxon>Lefavirales</taxon>
        <taxon>Baculoviridae</taxon>
        <taxon>Betabaculovirus</taxon>
        <taxon>Betabaculovirus disaccharalis</taxon>
    </lineage>
</organism>
<dbReference type="InterPro" id="IPR009092">
    <property type="entry name" value="Telokin-like_Tlp20_baculovir"/>
</dbReference>
<dbReference type="OrthoDB" id="28580at10239"/>
<dbReference type="RefSeq" id="YP_009182221.1">
    <property type="nucleotide sequence ID" value="NC_028491.1"/>
</dbReference>
<dbReference type="InterPro" id="IPR036731">
    <property type="entry name" value="Tlp20_sf"/>
</dbReference>
<keyword evidence="2" id="KW-1185">Reference proteome</keyword>
<dbReference type="EMBL" id="KP296186">
    <property type="protein sequence ID" value="AKN80780.1"/>
    <property type="molecule type" value="Genomic_DNA"/>
</dbReference>
<dbReference type="SUPFAM" id="SSF51289">
    <property type="entry name" value="Tlp20, baculovirus telokin-like protein"/>
    <property type="match status" value="1"/>
</dbReference>
<accession>A0A0R7EYZ5</accession>
<dbReference type="Pfam" id="PF06088">
    <property type="entry name" value="TLP-20"/>
    <property type="match status" value="1"/>
</dbReference>
<sequence>MASSTDDMIVLYCEMEDNLCVFKSKNEYKLEKVNIGAYKLSIEKCVDWSDNTTRVMNDSYVIIVNNVDGGGVVGILILLKDITLKKDQVVFTKPSDKSYVESK</sequence>
<proteinExistence type="predicted"/>
<name>A0A0R7EYZ5_9BBAC</name>
<reference evidence="1 2" key="1">
    <citation type="journal article" date="2015" name="J. Virol.">
        <title>A betabaculovirus-encoded gp64 homolog is a functional envelope fusion protein.</title>
        <authorList>
            <person name="Ardisson-Araujo D.M."/>
            <person name="Melo F.L."/>
            <person name="Clem R.J."/>
            <person name="Wolff J.L."/>
            <person name="Ribeiro B.M."/>
        </authorList>
    </citation>
    <scope>NUCLEOTIDE SEQUENCE [LARGE SCALE GENOMIC DNA]</scope>
    <source>
        <strain evidence="1 2">Parana-2009</strain>
    </source>
</reference>
<gene>
    <name evidence="1" type="primary">ORF-23</name>
</gene>
<dbReference type="GeneID" id="26373986"/>
<evidence type="ECO:0000313" key="1">
    <source>
        <dbReference type="EMBL" id="AKN80780.1"/>
    </source>
</evidence>
<dbReference type="Proteomes" id="UP000203433">
    <property type="component" value="Segment"/>
</dbReference>
<protein>
    <submittedName>
        <fullName evidence="1">Uncharacterized protein</fullName>
    </submittedName>
</protein>
<evidence type="ECO:0000313" key="2">
    <source>
        <dbReference type="Proteomes" id="UP000203433"/>
    </source>
</evidence>
<dbReference type="Gene3D" id="2.70.40.20">
    <property type="entry name" value="Baculovirus telokin-like protein 20"/>
    <property type="match status" value="1"/>
</dbReference>